<comment type="caution">
    <text evidence="1">The sequence shown here is derived from an EMBL/GenBank/DDBJ whole genome shotgun (WGS) entry which is preliminary data.</text>
</comment>
<accession>A0ABV2UNT4</accession>
<name>A0ABV2UNT4_9ACTN</name>
<sequence length="77" mass="8964">MESTVFPRDLVQAQRDWNITYRALTTSGNRHTTILRRRLLDLSARIWWHPFWATVPSNAPAARMELCRLARAQSLTA</sequence>
<proteinExistence type="predicted"/>
<dbReference type="Proteomes" id="UP001550044">
    <property type="component" value="Unassembled WGS sequence"/>
</dbReference>
<dbReference type="RefSeq" id="WP_356674849.1">
    <property type="nucleotide sequence ID" value="NZ_JBEXEF010000225.1"/>
</dbReference>
<evidence type="ECO:0000313" key="1">
    <source>
        <dbReference type="EMBL" id="MET8439069.1"/>
    </source>
</evidence>
<dbReference type="EMBL" id="JBEXIP010000086">
    <property type="protein sequence ID" value="MET8439069.1"/>
    <property type="molecule type" value="Genomic_DNA"/>
</dbReference>
<keyword evidence="2" id="KW-1185">Reference proteome</keyword>
<protein>
    <submittedName>
        <fullName evidence="1">Uncharacterized protein</fullName>
    </submittedName>
</protein>
<reference evidence="1 2" key="1">
    <citation type="submission" date="2024-06" db="EMBL/GenBank/DDBJ databases">
        <title>The Natural Products Discovery Center: Release of the First 8490 Sequenced Strains for Exploring Actinobacteria Biosynthetic Diversity.</title>
        <authorList>
            <person name="Kalkreuter E."/>
            <person name="Kautsar S.A."/>
            <person name="Yang D."/>
            <person name="Bader C.D."/>
            <person name="Teijaro C.N."/>
            <person name="Fluegel L."/>
            <person name="Davis C.M."/>
            <person name="Simpson J.R."/>
            <person name="Lauterbach L."/>
            <person name="Steele A.D."/>
            <person name="Gui C."/>
            <person name="Meng S."/>
            <person name="Li G."/>
            <person name="Viehrig K."/>
            <person name="Ye F."/>
            <person name="Su P."/>
            <person name="Kiefer A.F."/>
            <person name="Nichols A."/>
            <person name="Cepeda A.J."/>
            <person name="Yan W."/>
            <person name="Fan B."/>
            <person name="Jiang Y."/>
            <person name="Adhikari A."/>
            <person name="Zheng C.-J."/>
            <person name="Schuster L."/>
            <person name="Cowan T.M."/>
            <person name="Smanski M.J."/>
            <person name="Chevrette M.G."/>
            <person name="De Carvalho L.P.S."/>
            <person name="Shen B."/>
        </authorList>
    </citation>
    <scope>NUCLEOTIDE SEQUENCE [LARGE SCALE GENOMIC DNA]</scope>
    <source>
        <strain evidence="1 2">NPDC005137</strain>
    </source>
</reference>
<organism evidence="1 2">
    <name type="scientific">Streptomyces sp. 900116325</name>
    <dbReference type="NCBI Taxonomy" id="3154295"/>
    <lineage>
        <taxon>Bacteria</taxon>
        <taxon>Bacillati</taxon>
        <taxon>Actinomycetota</taxon>
        <taxon>Actinomycetes</taxon>
        <taxon>Kitasatosporales</taxon>
        <taxon>Streptomycetaceae</taxon>
        <taxon>Streptomyces</taxon>
    </lineage>
</organism>
<evidence type="ECO:0000313" key="2">
    <source>
        <dbReference type="Proteomes" id="UP001550044"/>
    </source>
</evidence>
<gene>
    <name evidence="1" type="ORF">ABZV61_41700</name>
</gene>